<dbReference type="EMBL" id="MHTO01000013">
    <property type="protein sequence ID" value="OHA62450.1"/>
    <property type="molecule type" value="Genomic_DNA"/>
</dbReference>
<comment type="caution">
    <text evidence="1">The sequence shown here is derived from an EMBL/GenBank/DDBJ whole genome shotgun (WGS) entry which is preliminary data.</text>
</comment>
<protein>
    <submittedName>
        <fullName evidence="1">Uncharacterized protein</fullName>
    </submittedName>
</protein>
<dbReference type="AlphaFoldDB" id="A0A1G2QPB7"/>
<sequence>MTEEILNQEIIHRLLEIKGQCRGLAIIDNLAFIRSKEAEGGLEKLEKTMTEAGYPFRCRDIKPMNFYPVGLEAVILLAMKKTFNYSDEKFEEVGSINARQSLVVRLFAKYFVSLKKVLSEAQKMWNRYYTVGRLDPVELDEKGRRIVLRVEGFKTHPLHCQVLKGYFSEVVKMIVISSAVCRETKCPFRDDNHHEFVVTW</sequence>
<name>A0A1G2QPB7_9BACT</name>
<reference evidence="1 2" key="1">
    <citation type="journal article" date="2016" name="Nat. Commun.">
        <title>Thousands of microbial genomes shed light on interconnected biogeochemical processes in an aquifer system.</title>
        <authorList>
            <person name="Anantharaman K."/>
            <person name="Brown C.T."/>
            <person name="Hug L.A."/>
            <person name="Sharon I."/>
            <person name="Castelle C.J."/>
            <person name="Probst A.J."/>
            <person name="Thomas B.C."/>
            <person name="Singh A."/>
            <person name="Wilkins M.J."/>
            <person name="Karaoz U."/>
            <person name="Brodie E.L."/>
            <person name="Williams K.H."/>
            <person name="Hubbard S.S."/>
            <person name="Banfield J.F."/>
        </authorList>
    </citation>
    <scope>NUCLEOTIDE SEQUENCE [LARGE SCALE GENOMIC DNA]</scope>
</reference>
<gene>
    <name evidence="1" type="ORF">A2117_00880</name>
</gene>
<dbReference type="Proteomes" id="UP000179245">
    <property type="component" value="Unassembled WGS sequence"/>
</dbReference>
<accession>A0A1G2QPB7</accession>
<evidence type="ECO:0000313" key="1">
    <source>
        <dbReference type="EMBL" id="OHA62450.1"/>
    </source>
</evidence>
<proteinExistence type="predicted"/>
<evidence type="ECO:0000313" key="2">
    <source>
        <dbReference type="Proteomes" id="UP000179245"/>
    </source>
</evidence>
<organism evidence="1 2">
    <name type="scientific">Candidatus Wildermuthbacteria bacterium GWA2_46_15</name>
    <dbReference type="NCBI Taxonomy" id="1802443"/>
    <lineage>
        <taxon>Bacteria</taxon>
        <taxon>Candidatus Wildermuthiibacteriota</taxon>
    </lineage>
</organism>